<keyword evidence="6" id="KW-0804">Transcription</keyword>
<dbReference type="GO" id="GO:0043565">
    <property type="term" value="F:sequence-specific DNA binding"/>
    <property type="evidence" value="ECO:0007669"/>
    <property type="project" value="TreeGrafter"/>
</dbReference>
<dbReference type="Pfam" id="PF00172">
    <property type="entry name" value="Zn_clus"/>
    <property type="match status" value="1"/>
</dbReference>
<evidence type="ECO:0000313" key="9">
    <source>
        <dbReference type="EMBL" id="RDW75947.1"/>
    </source>
</evidence>
<dbReference type="Pfam" id="PF04082">
    <property type="entry name" value="Fungal_trans"/>
    <property type="match status" value="1"/>
</dbReference>
<dbReference type="PANTHER" id="PTHR47782:SF1">
    <property type="entry name" value="PYRIMIDINE PATHWAY REGULATORY PROTEIN 1"/>
    <property type="match status" value="1"/>
</dbReference>
<dbReference type="CDD" id="cd12148">
    <property type="entry name" value="fungal_TF_MHR"/>
    <property type="match status" value="1"/>
</dbReference>
<evidence type="ECO:0000256" key="5">
    <source>
        <dbReference type="ARBA" id="ARBA00023125"/>
    </source>
</evidence>
<dbReference type="InterPro" id="IPR036864">
    <property type="entry name" value="Zn2-C6_fun-type_DNA-bd_sf"/>
</dbReference>
<dbReference type="Gene3D" id="4.10.240.10">
    <property type="entry name" value="Zn(2)-C6 fungal-type DNA-binding domain"/>
    <property type="match status" value="1"/>
</dbReference>
<dbReference type="PANTHER" id="PTHR47782">
    <property type="entry name" value="ZN(II)2CYS6 TRANSCRIPTION FACTOR (EUROFUNG)-RELATED"/>
    <property type="match status" value="1"/>
</dbReference>
<dbReference type="GO" id="GO:0008270">
    <property type="term" value="F:zinc ion binding"/>
    <property type="evidence" value="ECO:0007669"/>
    <property type="project" value="InterPro"/>
</dbReference>
<evidence type="ECO:0000259" key="8">
    <source>
        <dbReference type="PROSITE" id="PS50048"/>
    </source>
</evidence>
<keyword evidence="10" id="KW-1185">Reference proteome</keyword>
<evidence type="ECO:0000256" key="1">
    <source>
        <dbReference type="ARBA" id="ARBA00004123"/>
    </source>
</evidence>
<protein>
    <recommendedName>
        <fullName evidence="8">Zn(2)-C6 fungal-type domain-containing protein</fullName>
    </recommendedName>
</protein>
<feature type="domain" description="Zn(2)-C6 fungal-type" evidence="8">
    <location>
        <begin position="17"/>
        <end position="45"/>
    </location>
</feature>
<dbReference type="AlphaFoldDB" id="A0A3D8RPE6"/>
<dbReference type="CDD" id="cd00067">
    <property type="entry name" value="GAL4"/>
    <property type="match status" value="1"/>
</dbReference>
<accession>A0A3D8RPE6</accession>
<keyword evidence="2" id="KW-0479">Metal-binding</keyword>
<dbReference type="InterPro" id="IPR007219">
    <property type="entry name" value="XnlR_reg_dom"/>
</dbReference>
<dbReference type="GO" id="GO:0000981">
    <property type="term" value="F:DNA-binding transcription factor activity, RNA polymerase II-specific"/>
    <property type="evidence" value="ECO:0007669"/>
    <property type="project" value="InterPro"/>
</dbReference>
<comment type="caution">
    <text evidence="9">The sequence shown here is derived from an EMBL/GenBank/DDBJ whole genome shotgun (WGS) entry which is preliminary data.</text>
</comment>
<keyword evidence="4" id="KW-0805">Transcription regulation</keyword>
<dbReference type="GO" id="GO:0006351">
    <property type="term" value="P:DNA-templated transcription"/>
    <property type="evidence" value="ECO:0007669"/>
    <property type="project" value="InterPro"/>
</dbReference>
<dbReference type="EMBL" id="PDLN01000009">
    <property type="protein sequence ID" value="RDW75947.1"/>
    <property type="molecule type" value="Genomic_DNA"/>
</dbReference>
<dbReference type="GO" id="GO:0005634">
    <property type="term" value="C:nucleus"/>
    <property type="evidence" value="ECO:0007669"/>
    <property type="project" value="UniProtKB-SubCell"/>
</dbReference>
<dbReference type="PROSITE" id="PS00463">
    <property type="entry name" value="ZN2_CY6_FUNGAL_1"/>
    <property type="match status" value="1"/>
</dbReference>
<reference evidence="9 10" key="1">
    <citation type="journal article" date="2018" name="IMA Fungus">
        <title>IMA Genome-F 9: Draft genome sequence of Annulohypoxylon stygium, Aspergillus mulundensis, Berkeleyomyces basicola (syn. Thielaviopsis basicola), Ceratocystis smalleyi, two Cercospora beticola strains, Coleophoma cylindrospora, Fusarium fracticaudum, Phialophora cf. hyalina, and Morchella septimelata.</title>
        <authorList>
            <person name="Wingfield B.D."/>
            <person name="Bills G.F."/>
            <person name="Dong Y."/>
            <person name="Huang W."/>
            <person name="Nel W.J."/>
            <person name="Swalarsk-Parry B.S."/>
            <person name="Vaghefi N."/>
            <person name="Wilken P.M."/>
            <person name="An Z."/>
            <person name="de Beer Z.W."/>
            <person name="De Vos L."/>
            <person name="Chen L."/>
            <person name="Duong T.A."/>
            <person name="Gao Y."/>
            <person name="Hammerbacher A."/>
            <person name="Kikkert J.R."/>
            <person name="Li Y."/>
            <person name="Li H."/>
            <person name="Li K."/>
            <person name="Li Q."/>
            <person name="Liu X."/>
            <person name="Ma X."/>
            <person name="Naidoo K."/>
            <person name="Pethybridge S.J."/>
            <person name="Sun J."/>
            <person name="Steenkamp E.T."/>
            <person name="van der Nest M.A."/>
            <person name="van Wyk S."/>
            <person name="Wingfield M.J."/>
            <person name="Xiong C."/>
            <person name="Yue Q."/>
            <person name="Zhang X."/>
        </authorList>
    </citation>
    <scope>NUCLEOTIDE SEQUENCE [LARGE SCALE GENOMIC DNA]</scope>
    <source>
        <strain evidence="9 10">BP5796</strain>
    </source>
</reference>
<dbReference type="SMART" id="SM00066">
    <property type="entry name" value="GAL4"/>
    <property type="match status" value="1"/>
</dbReference>
<dbReference type="Proteomes" id="UP000256328">
    <property type="component" value="Unassembled WGS sequence"/>
</dbReference>
<organism evidence="9 10">
    <name type="scientific">Coleophoma crateriformis</name>
    <dbReference type="NCBI Taxonomy" id="565419"/>
    <lineage>
        <taxon>Eukaryota</taxon>
        <taxon>Fungi</taxon>
        <taxon>Dikarya</taxon>
        <taxon>Ascomycota</taxon>
        <taxon>Pezizomycotina</taxon>
        <taxon>Leotiomycetes</taxon>
        <taxon>Helotiales</taxon>
        <taxon>Dermateaceae</taxon>
        <taxon>Coleophoma</taxon>
    </lineage>
</organism>
<evidence type="ECO:0000256" key="6">
    <source>
        <dbReference type="ARBA" id="ARBA00023163"/>
    </source>
</evidence>
<keyword evidence="7" id="KW-0539">Nucleus</keyword>
<comment type="subcellular location">
    <subcellularLocation>
        <location evidence="1">Nucleus</location>
    </subcellularLocation>
</comment>
<name>A0A3D8RPE6_9HELO</name>
<dbReference type="OrthoDB" id="25921at2759"/>
<evidence type="ECO:0000256" key="3">
    <source>
        <dbReference type="ARBA" id="ARBA00022833"/>
    </source>
</evidence>
<dbReference type="InterPro" id="IPR001138">
    <property type="entry name" value="Zn2Cys6_DnaBD"/>
</dbReference>
<keyword evidence="3" id="KW-0862">Zinc</keyword>
<sequence length="645" mass="73183">MEASNRRAITHRRTSKVCARCKKRKTKCDSQYPACTPCMKAGLNCFNSLAETELPRSLVRSLEDQVAQLESQMEVFRQSPNNLPHLFSSKIAKATISVGLASSRSFFNSRISPDLFLHPSCPPLAVARAKSQSPLASAQAQRPTSSPTNLKTVPLAAIEHMLQNYTSIHLPQYPCITEPWLRSIFKQILEEQSGDTDLVMEQGIPTESGLGHFEYFVAFIVLAISSLTLTWRAESQAMAASDSFYVSALNHLRLLLEIDQIRELQVSLLLAHYAHMNPENADNWICISNAVRVVLNLGLHLQPSKMLSEDQAGLRCRLFRVAYGMERSLCGILRLPLSFPEESITVKFDHSSIDGSLLNDVARKESSANHIYLYRALETEVHRVLYLQEAIPKMRGRNLSQWTRDITSNLQLWYEKAQDFAIYQMLEFRDVQYSHLLMRIHRPAPKIRVRTSADQLICLRACRILVGDYQKQMRHRRLFYPWHGVHILFEAAVVMLDACWSSRGLAFMLQEAVSTLSATLPDCLAILDKIGQRWQEATICAESIRPIVAEVSRRICYELGDDVVLRDQEKEDHITEKLRQLLFPDGPLASNNRTMTKTAEISDKIGIDEPGSTSISHQIESFQWDKEWDLADFLYGLPGGSSDKF</sequence>
<evidence type="ECO:0000256" key="7">
    <source>
        <dbReference type="ARBA" id="ARBA00023242"/>
    </source>
</evidence>
<dbReference type="PROSITE" id="PS50048">
    <property type="entry name" value="ZN2_CY6_FUNGAL_2"/>
    <property type="match status" value="1"/>
</dbReference>
<dbReference type="GO" id="GO:0045944">
    <property type="term" value="P:positive regulation of transcription by RNA polymerase II"/>
    <property type="evidence" value="ECO:0007669"/>
    <property type="project" value="TreeGrafter"/>
</dbReference>
<dbReference type="InterPro" id="IPR052202">
    <property type="entry name" value="Yeast_MetPath_Reg"/>
</dbReference>
<evidence type="ECO:0000256" key="2">
    <source>
        <dbReference type="ARBA" id="ARBA00022723"/>
    </source>
</evidence>
<keyword evidence="5" id="KW-0238">DNA-binding</keyword>
<gene>
    <name evidence="9" type="ORF">BP5796_06768</name>
</gene>
<evidence type="ECO:0000256" key="4">
    <source>
        <dbReference type="ARBA" id="ARBA00023015"/>
    </source>
</evidence>
<evidence type="ECO:0000313" key="10">
    <source>
        <dbReference type="Proteomes" id="UP000256328"/>
    </source>
</evidence>
<dbReference type="SUPFAM" id="SSF57701">
    <property type="entry name" value="Zn2/Cys6 DNA-binding domain"/>
    <property type="match status" value="1"/>
</dbReference>
<proteinExistence type="predicted"/>